<comment type="cofactor">
    <cofactor evidence="1">
        <name>FAD</name>
        <dbReference type="ChEBI" id="CHEBI:57692"/>
    </cofactor>
</comment>
<dbReference type="GO" id="GO:0005829">
    <property type="term" value="C:cytosol"/>
    <property type="evidence" value="ECO:0007669"/>
    <property type="project" value="TreeGrafter"/>
</dbReference>
<dbReference type="EC" id="1.6.2.4" evidence="4"/>
<reference evidence="6" key="1">
    <citation type="submission" date="2019-06" db="EMBL/GenBank/DDBJ databases">
        <authorList>
            <person name="Zheng W."/>
        </authorList>
    </citation>
    <scope>NUCLEOTIDE SEQUENCE</scope>
    <source>
        <strain evidence="6">QDHG01</strain>
    </source>
</reference>
<dbReference type="GO" id="GO:0010181">
    <property type="term" value="F:FMN binding"/>
    <property type="evidence" value="ECO:0007669"/>
    <property type="project" value="TreeGrafter"/>
</dbReference>
<dbReference type="Gene3D" id="2.40.30.10">
    <property type="entry name" value="Translation factors"/>
    <property type="match status" value="1"/>
</dbReference>
<evidence type="ECO:0000256" key="3">
    <source>
        <dbReference type="ARBA" id="ARBA00022827"/>
    </source>
</evidence>
<evidence type="ECO:0000259" key="5">
    <source>
        <dbReference type="Pfam" id="PF00175"/>
    </source>
</evidence>
<dbReference type="Pfam" id="PF00175">
    <property type="entry name" value="NAD_binding_1"/>
    <property type="match status" value="1"/>
</dbReference>
<dbReference type="PANTHER" id="PTHR19384">
    <property type="entry name" value="NITRIC OXIDE SYNTHASE-RELATED"/>
    <property type="match status" value="1"/>
</dbReference>
<name>A0A8J8NDK9_HALGN</name>
<dbReference type="GO" id="GO:0003958">
    <property type="term" value="F:NADPH-hemoprotein reductase activity"/>
    <property type="evidence" value="ECO:0007669"/>
    <property type="project" value="UniProtKB-EC"/>
</dbReference>
<dbReference type="SUPFAM" id="SSF52343">
    <property type="entry name" value="Ferredoxin reductase-like, C-terminal NADP-linked domain"/>
    <property type="match status" value="1"/>
</dbReference>
<dbReference type="Proteomes" id="UP000785679">
    <property type="component" value="Unassembled WGS sequence"/>
</dbReference>
<dbReference type="PANTHER" id="PTHR19384:SF17">
    <property type="entry name" value="NADPH--CYTOCHROME P450 REDUCTASE"/>
    <property type="match status" value="1"/>
</dbReference>
<feature type="domain" description="Oxidoreductase FAD/NAD(P)-binding" evidence="5">
    <location>
        <begin position="108"/>
        <end position="221"/>
    </location>
</feature>
<keyword evidence="3" id="KW-0274">FAD</keyword>
<dbReference type="InterPro" id="IPR001433">
    <property type="entry name" value="OxRdtase_FAD/NAD-bd"/>
</dbReference>
<evidence type="ECO:0000256" key="2">
    <source>
        <dbReference type="ARBA" id="ARBA00022630"/>
    </source>
</evidence>
<dbReference type="Gene3D" id="3.40.50.80">
    <property type="entry name" value="Nucleotide-binding domain of ferredoxin-NADP reductase (FNR) module"/>
    <property type="match status" value="1"/>
</dbReference>
<evidence type="ECO:0000256" key="4">
    <source>
        <dbReference type="ARBA" id="ARBA00023797"/>
    </source>
</evidence>
<dbReference type="InterPro" id="IPR001709">
    <property type="entry name" value="Flavoprot_Pyr_Nucl_cyt_Rdtase"/>
</dbReference>
<dbReference type="InterPro" id="IPR017938">
    <property type="entry name" value="Riboflavin_synthase-like_b-brl"/>
</dbReference>
<dbReference type="SUPFAM" id="SSF63380">
    <property type="entry name" value="Riboflavin synthase domain-like"/>
    <property type="match status" value="1"/>
</dbReference>
<sequence length="258" mass="29403">MRFVSHKDRLEGIPYSIIEDDLPKIKPRYFSIVNDPYPGTDSKSQTFLICFTVHKFGVDKAEGFCTQFLKDQMHSQDKAKIKVHFSHSNRIIHFDQDKWLHSQQPLIMICHGTGVVPFVSILSRIQSLLSVHSTFGPVSLFIGIRNNHEDFLYKEHLLKVIAELQSINPSCTLGVACSRELIGQEENMIKGYVQEYLSKVADQVRQQVREGNGVITVCGNKNTLGKSVMSVLTDVVLSSDEVDKLKRENRLILELWNE</sequence>
<dbReference type="EMBL" id="RRYP01020745">
    <property type="protein sequence ID" value="TNV72834.1"/>
    <property type="molecule type" value="Genomic_DNA"/>
</dbReference>
<accession>A0A8J8NDK9</accession>
<proteinExistence type="predicted"/>
<protein>
    <recommendedName>
        <fullName evidence="4">NADPH--hemoprotein reductase</fullName>
        <ecNumber evidence="4">1.6.2.4</ecNumber>
    </recommendedName>
</protein>
<dbReference type="AlphaFoldDB" id="A0A8J8NDK9"/>
<dbReference type="PRINTS" id="PR00371">
    <property type="entry name" value="FPNCR"/>
</dbReference>
<gene>
    <name evidence="6" type="ORF">FGO68_gene17447</name>
</gene>
<dbReference type="InterPro" id="IPR039261">
    <property type="entry name" value="FNR_nucleotide-bd"/>
</dbReference>
<comment type="caution">
    <text evidence="6">The sequence shown here is derived from an EMBL/GenBank/DDBJ whole genome shotgun (WGS) entry which is preliminary data.</text>
</comment>
<evidence type="ECO:0000313" key="6">
    <source>
        <dbReference type="EMBL" id="TNV72834.1"/>
    </source>
</evidence>
<evidence type="ECO:0000313" key="7">
    <source>
        <dbReference type="Proteomes" id="UP000785679"/>
    </source>
</evidence>
<keyword evidence="2" id="KW-0285">Flavoprotein</keyword>
<dbReference type="GO" id="GO:0050660">
    <property type="term" value="F:flavin adenine dinucleotide binding"/>
    <property type="evidence" value="ECO:0007669"/>
    <property type="project" value="TreeGrafter"/>
</dbReference>
<evidence type="ECO:0000256" key="1">
    <source>
        <dbReference type="ARBA" id="ARBA00001974"/>
    </source>
</evidence>
<dbReference type="OrthoDB" id="1688044at2759"/>
<keyword evidence="7" id="KW-1185">Reference proteome</keyword>
<organism evidence="6 7">
    <name type="scientific">Halteria grandinella</name>
    <dbReference type="NCBI Taxonomy" id="5974"/>
    <lineage>
        <taxon>Eukaryota</taxon>
        <taxon>Sar</taxon>
        <taxon>Alveolata</taxon>
        <taxon>Ciliophora</taxon>
        <taxon>Intramacronucleata</taxon>
        <taxon>Spirotrichea</taxon>
        <taxon>Stichotrichia</taxon>
        <taxon>Sporadotrichida</taxon>
        <taxon>Halteriidae</taxon>
        <taxon>Halteria</taxon>
    </lineage>
</organism>